<protein>
    <submittedName>
        <fullName evidence="1">Uncharacterized protein</fullName>
    </submittedName>
</protein>
<organism evidence="1 2">
    <name type="scientific">Caenorhabditis remanei</name>
    <name type="common">Caenorhabditis vulgaris</name>
    <dbReference type="NCBI Taxonomy" id="31234"/>
    <lineage>
        <taxon>Eukaryota</taxon>
        <taxon>Metazoa</taxon>
        <taxon>Ecdysozoa</taxon>
        <taxon>Nematoda</taxon>
        <taxon>Chromadorea</taxon>
        <taxon>Rhabditida</taxon>
        <taxon>Rhabditina</taxon>
        <taxon>Rhabditomorpha</taxon>
        <taxon>Rhabditoidea</taxon>
        <taxon>Rhabditidae</taxon>
        <taxon>Peloderinae</taxon>
        <taxon>Caenorhabditis</taxon>
    </lineage>
</organism>
<dbReference type="RefSeq" id="XP_003114564.2">
    <property type="nucleotide sequence ID" value="XM_003114516.2"/>
</dbReference>
<proteinExistence type="predicted"/>
<dbReference type="Proteomes" id="UP000483820">
    <property type="component" value="Chromosome V"/>
</dbReference>
<dbReference type="EMBL" id="WUAV01000005">
    <property type="protein sequence ID" value="KAF1751793.1"/>
    <property type="molecule type" value="Genomic_DNA"/>
</dbReference>
<accession>A0A6A5GAU1</accession>
<reference evidence="1 2" key="1">
    <citation type="submission" date="2019-12" db="EMBL/GenBank/DDBJ databases">
        <title>Chromosome-level assembly of the Caenorhabditis remanei genome.</title>
        <authorList>
            <person name="Teterina A.A."/>
            <person name="Willis J.H."/>
            <person name="Phillips P.C."/>
        </authorList>
    </citation>
    <scope>NUCLEOTIDE SEQUENCE [LARGE SCALE GENOMIC DNA]</scope>
    <source>
        <strain evidence="1 2">PX506</strain>
        <tissue evidence="1">Whole organism</tissue>
    </source>
</reference>
<evidence type="ECO:0000313" key="1">
    <source>
        <dbReference type="EMBL" id="KAF1751793.1"/>
    </source>
</evidence>
<dbReference type="AlphaFoldDB" id="A0A6A5GAU1"/>
<name>A0A6A5GAU1_CAERE</name>
<sequence>MFRSVAIARIAKRAFDSAAERRDTVAGIQSIIRNSLTEFDKGVEEYRVFRETHDTPDWGVVRMSSIAMAHRRFEEAELFLKQQMEEYGGAVRRQARNVDVSDEQICASIERVLRKDESGESALKFFDFLKKYKFCTTRDVFVRVLVEFTVKKHGWKQGLERLQDLIKDDKRAKNMKMSIFLILEDAWRAKESEHAEFLISKIESLKPSTLRSIQLFIRFNELSLIEAADYCKRNSISLSHEEVTFFVEMAGKLKYPMPLLRLLEVNQFIPIPRTSFFLIFDELIKLAGKSGKAENLEEMMWKVKKNRDVSEVEKTILYGKIRHFYKCLNVKAPEKLYILMSLDDNQ</sequence>
<evidence type="ECO:0000313" key="2">
    <source>
        <dbReference type="Proteomes" id="UP000483820"/>
    </source>
</evidence>
<dbReference type="CTD" id="9812461"/>
<comment type="caution">
    <text evidence="1">The sequence shown here is derived from an EMBL/GenBank/DDBJ whole genome shotgun (WGS) entry which is preliminary data.</text>
</comment>
<gene>
    <name evidence="1" type="ORF">GCK72_018347</name>
</gene>
<dbReference type="GeneID" id="9812461"/>
<dbReference type="KEGG" id="crq:GCK72_018347"/>